<dbReference type="InterPro" id="IPR027417">
    <property type="entry name" value="P-loop_NTPase"/>
</dbReference>
<reference evidence="2 3" key="1">
    <citation type="submission" date="2016-10" db="EMBL/GenBank/DDBJ databases">
        <authorList>
            <person name="Varghese N."/>
            <person name="Submissions S."/>
        </authorList>
    </citation>
    <scope>NUCLEOTIDE SEQUENCE [LARGE SCALE GENOMIC DNA]</scope>
    <source>
        <strain evidence="2 3">CIP 109853</strain>
    </source>
</reference>
<gene>
    <name evidence="2" type="ORF">SAMN05216600_102435</name>
</gene>
<protein>
    <submittedName>
        <fullName evidence="2">AAA ATPase domain-containing protein</fullName>
    </submittedName>
</protein>
<dbReference type="InterPro" id="IPR041685">
    <property type="entry name" value="AAA_GajA/Old/RecF-like"/>
</dbReference>
<evidence type="ECO:0000313" key="2">
    <source>
        <dbReference type="EMBL" id="SEP97029.1"/>
    </source>
</evidence>
<dbReference type="RefSeq" id="WP_083251643.1">
    <property type="nucleotide sequence ID" value="NZ_FOFP01000002.1"/>
</dbReference>
<dbReference type="PANTHER" id="PTHR32182:SF22">
    <property type="entry name" value="ATP-DEPENDENT ENDONUCLEASE, OLD FAMILY-RELATED"/>
    <property type="match status" value="1"/>
</dbReference>
<dbReference type="PANTHER" id="PTHR32182">
    <property type="entry name" value="DNA REPLICATION AND REPAIR PROTEIN RECF"/>
    <property type="match status" value="1"/>
</dbReference>
<evidence type="ECO:0000259" key="1">
    <source>
        <dbReference type="Pfam" id="PF13175"/>
    </source>
</evidence>
<evidence type="ECO:0000313" key="3">
    <source>
        <dbReference type="Proteomes" id="UP000198512"/>
    </source>
</evidence>
<dbReference type="Pfam" id="PF13175">
    <property type="entry name" value="AAA_15"/>
    <property type="match status" value="1"/>
</dbReference>
<dbReference type="SUPFAM" id="SSF52540">
    <property type="entry name" value="P-loop containing nucleoside triphosphate hydrolases"/>
    <property type="match status" value="1"/>
</dbReference>
<dbReference type="Proteomes" id="UP000198512">
    <property type="component" value="Unassembled WGS sequence"/>
</dbReference>
<dbReference type="EMBL" id="FOFP01000002">
    <property type="protein sequence ID" value="SEP97029.1"/>
    <property type="molecule type" value="Genomic_DNA"/>
</dbReference>
<feature type="domain" description="Endonuclease GajA/Old nuclease/RecF-like AAA" evidence="1">
    <location>
        <begin position="1"/>
        <end position="138"/>
    </location>
</feature>
<keyword evidence="3" id="KW-1185">Reference proteome</keyword>
<proteinExistence type="predicted"/>
<accession>A0ABY1B5U3</accession>
<name>A0ABY1B5U3_9PSED</name>
<comment type="caution">
    <text evidence="2">The sequence shown here is derived from an EMBL/GenBank/DDBJ whole genome shotgun (WGS) entry which is preliminary data.</text>
</comment>
<dbReference type="Gene3D" id="3.40.50.300">
    <property type="entry name" value="P-loop containing nucleotide triphosphate hydrolases"/>
    <property type="match status" value="1"/>
</dbReference>
<organism evidence="2 3">
    <name type="scientific">Pseudomonas cuatrocienegasensis</name>
    <dbReference type="NCBI Taxonomy" id="543360"/>
    <lineage>
        <taxon>Bacteria</taxon>
        <taxon>Pseudomonadati</taxon>
        <taxon>Pseudomonadota</taxon>
        <taxon>Gammaproteobacteria</taxon>
        <taxon>Pseudomonadales</taxon>
        <taxon>Pseudomonadaceae</taxon>
        <taxon>Pseudomonas</taxon>
    </lineage>
</organism>
<sequence length="149" mass="16886">MHITEVGIRNFRNFESAKFKFTKNTANTLIGENASGKTNLFYAMRLVLDENLPLSARQLTNSDFYRGLGPPNGHWIIIAFKFADLGSSDEDLVLANHSILPGEDNLEGTYTFIYRPKKSVRAKLYEITKDNLDQDIRKEKITSESPLVS</sequence>